<feature type="transmembrane region" description="Helical" evidence="5">
    <location>
        <begin position="371"/>
        <end position="389"/>
    </location>
</feature>
<feature type="chain" id="PRO_5035159126" description="Major facilitator superfamily (MFS) profile domain-containing protein" evidence="6">
    <location>
        <begin position="17"/>
        <end position="425"/>
    </location>
</feature>
<dbReference type="InterPro" id="IPR020846">
    <property type="entry name" value="MFS_dom"/>
</dbReference>
<feature type="signal peptide" evidence="6">
    <location>
        <begin position="1"/>
        <end position="16"/>
    </location>
</feature>
<dbReference type="AlphaFoldDB" id="A0A8J2S0L9"/>
<evidence type="ECO:0000313" key="8">
    <source>
        <dbReference type="EMBL" id="CAH0110449.1"/>
    </source>
</evidence>
<evidence type="ECO:0000256" key="1">
    <source>
        <dbReference type="ARBA" id="ARBA00004141"/>
    </source>
</evidence>
<dbReference type="InterPro" id="IPR036259">
    <property type="entry name" value="MFS_trans_sf"/>
</dbReference>
<keyword evidence="3 5" id="KW-1133">Transmembrane helix</keyword>
<dbReference type="Proteomes" id="UP000789390">
    <property type="component" value="Unassembled WGS sequence"/>
</dbReference>
<comment type="subcellular location">
    <subcellularLocation>
        <location evidence="1">Membrane</location>
        <topology evidence="1">Multi-pass membrane protein</topology>
    </subcellularLocation>
</comment>
<protein>
    <recommendedName>
        <fullName evidence="7">Major facilitator superfamily (MFS) profile domain-containing protein</fullName>
    </recommendedName>
</protein>
<feature type="transmembrane region" description="Helical" evidence="5">
    <location>
        <begin position="146"/>
        <end position="168"/>
    </location>
</feature>
<dbReference type="PANTHER" id="PTHR48021">
    <property type="match status" value="1"/>
</dbReference>
<gene>
    <name evidence="8" type="ORF">DGAL_LOCUS14016</name>
</gene>
<dbReference type="OrthoDB" id="6612291at2759"/>
<reference evidence="8" key="1">
    <citation type="submission" date="2021-11" db="EMBL/GenBank/DDBJ databases">
        <authorList>
            <person name="Schell T."/>
        </authorList>
    </citation>
    <scope>NUCLEOTIDE SEQUENCE</scope>
    <source>
        <strain evidence="8">M5</strain>
    </source>
</reference>
<dbReference type="InterPro" id="IPR005829">
    <property type="entry name" value="Sugar_transporter_CS"/>
</dbReference>
<dbReference type="PROSITE" id="PS00216">
    <property type="entry name" value="SUGAR_TRANSPORT_1"/>
    <property type="match status" value="1"/>
</dbReference>
<keyword evidence="4 5" id="KW-0472">Membrane</keyword>
<evidence type="ECO:0000256" key="2">
    <source>
        <dbReference type="ARBA" id="ARBA00022692"/>
    </source>
</evidence>
<evidence type="ECO:0000256" key="3">
    <source>
        <dbReference type="ARBA" id="ARBA00022989"/>
    </source>
</evidence>
<dbReference type="GO" id="GO:0016020">
    <property type="term" value="C:membrane"/>
    <property type="evidence" value="ECO:0007669"/>
    <property type="project" value="UniProtKB-SubCell"/>
</dbReference>
<keyword evidence="2 5" id="KW-0812">Transmembrane</keyword>
<dbReference type="Pfam" id="PF00083">
    <property type="entry name" value="Sugar_tr"/>
    <property type="match status" value="2"/>
</dbReference>
<evidence type="ECO:0000256" key="4">
    <source>
        <dbReference type="ARBA" id="ARBA00023136"/>
    </source>
</evidence>
<evidence type="ECO:0000256" key="6">
    <source>
        <dbReference type="SAM" id="SignalP"/>
    </source>
</evidence>
<dbReference type="GO" id="GO:0022857">
    <property type="term" value="F:transmembrane transporter activity"/>
    <property type="evidence" value="ECO:0007669"/>
    <property type="project" value="InterPro"/>
</dbReference>
<accession>A0A8J2S0L9</accession>
<keyword evidence="6" id="KW-0732">Signal</keyword>
<dbReference type="InterPro" id="IPR005828">
    <property type="entry name" value="MFS_sugar_transport-like"/>
</dbReference>
<dbReference type="SUPFAM" id="SSF103473">
    <property type="entry name" value="MFS general substrate transporter"/>
    <property type="match status" value="1"/>
</dbReference>
<organism evidence="8 9">
    <name type="scientific">Daphnia galeata</name>
    <dbReference type="NCBI Taxonomy" id="27404"/>
    <lineage>
        <taxon>Eukaryota</taxon>
        <taxon>Metazoa</taxon>
        <taxon>Ecdysozoa</taxon>
        <taxon>Arthropoda</taxon>
        <taxon>Crustacea</taxon>
        <taxon>Branchiopoda</taxon>
        <taxon>Diplostraca</taxon>
        <taxon>Cladocera</taxon>
        <taxon>Anomopoda</taxon>
        <taxon>Daphniidae</taxon>
        <taxon>Daphnia</taxon>
    </lineage>
</organism>
<evidence type="ECO:0000256" key="5">
    <source>
        <dbReference type="SAM" id="Phobius"/>
    </source>
</evidence>
<feature type="domain" description="Major facilitator superfamily (MFS) profile" evidence="7">
    <location>
        <begin position="92"/>
        <end position="425"/>
    </location>
</feature>
<name>A0A8J2S0L9_9CRUS</name>
<dbReference type="Gene3D" id="1.20.1250.20">
    <property type="entry name" value="MFS general substrate transporter like domains"/>
    <property type="match status" value="3"/>
</dbReference>
<proteinExistence type="predicted"/>
<dbReference type="PANTHER" id="PTHR48021:SF1">
    <property type="entry name" value="GH07001P-RELATED"/>
    <property type="match status" value="1"/>
</dbReference>
<dbReference type="PROSITE" id="PS50850">
    <property type="entry name" value="MFS"/>
    <property type="match status" value="1"/>
</dbReference>
<feature type="transmembrane region" description="Helical" evidence="5">
    <location>
        <begin position="316"/>
        <end position="335"/>
    </location>
</feature>
<sequence>MKAVLMVLIAWTRSNSNTLTPTMTGKIDELQKSAYVTTIDPSVNAAFVGDDGKIIIIDVPLHNNDDVLPSSKIPIKEEIDYSKATTKSQLGAALSAAFSSFLLGTAFGWSSPVQPQLQQVNTTFRFDDVKYQTGGLYMLYLDDDQMSWVGSLLNIGALFGALSGGLLMDRFGRRFVLMTMTSPYIIGWLMITLAIDPSEYIVMLYVGRVIVGFAGGVCAAIAPCYIGRQSDARRAMEWLRGPHYSIEAELNQIKARVLEDSLEAPKLSDFYQPWVFKPILIGVALMILQQFSGLNAASFNASEIFRIANLDFNRRFLVNAGIRCLLLLSGLLVVAKFCQIQMDSFSVFNGGLPWLISSEILPAKYRGPGSSIVAFSNFLMSFIVTKTFIDMQRLMTHAGVFWFYSKTKDKTSNQIQAYFKSDKKS</sequence>
<dbReference type="InterPro" id="IPR050549">
    <property type="entry name" value="MFS_Trehalose_Transporter"/>
</dbReference>
<feature type="transmembrane region" description="Helical" evidence="5">
    <location>
        <begin position="175"/>
        <end position="195"/>
    </location>
</feature>
<comment type="caution">
    <text evidence="8">The sequence shown here is derived from an EMBL/GenBank/DDBJ whole genome shotgun (WGS) entry which is preliminary data.</text>
</comment>
<evidence type="ECO:0000259" key="7">
    <source>
        <dbReference type="PROSITE" id="PS50850"/>
    </source>
</evidence>
<keyword evidence="9" id="KW-1185">Reference proteome</keyword>
<evidence type="ECO:0000313" key="9">
    <source>
        <dbReference type="Proteomes" id="UP000789390"/>
    </source>
</evidence>
<feature type="transmembrane region" description="Helical" evidence="5">
    <location>
        <begin position="201"/>
        <end position="226"/>
    </location>
</feature>
<dbReference type="EMBL" id="CAKKLH010000303">
    <property type="protein sequence ID" value="CAH0110449.1"/>
    <property type="molecule type" value="Genomic_DNA"/>
</dbReference>